<dbReference type="InterPro" id="IPR010985">
    <property type="entry name" value="Ribbon_hlx_hlx"/>
</dbReference>
<dbReference type="AlphaFoldDB" id="A0A7W4LK68"/>
<dbReference type="Proteomes" id="UP000542720">
    <property type="component" value="Unassembled WGS sequence"/>
</dbReference>
<accession>A0A7W4LK68</accession>
<name>A0A7W4LK68_9GAMM</name>
<gene>
    <name evidence="1" type="ORF">H3H51_06485</name>
</gene>
<evidence type="ECO:0000313" key="2">
    <source>
        <dbReference type="Proteomes" id="UP000542720"/>
    </source>
</evidence>
<sequence length="64" mass="7552">MPKITLEIELDMYRLLQQAARTNNLSLEDECLRRLDGGARRSRYMEALLAELRADDEQRRAQED</sequence>
<organism evidence="1 2">
    <name type="scientific">Aquipseudomonas ullengensis</name>
    <dbReference type="NCBI Taxonomy" id="2759166"/>
    <lineage>
        <taxon>Bacteria</taxon>
        <taxon>Pseudomonadati</taxon>
        <taxon>Pseudomonadota</taxon>
        <taxon>Gammaproteobacteria</taxon>
        <taxon>Pseudomonadales</taxon>
        <taxon>Pseudomonadaceae</taxon>
        <taxon>Aquipseudomonas</taxon>
    </lineage>
</organism>
<proteinExistence type="predicted"/>
<dbReference type="EMBL" id="JACJUD010000002">
    <property type="protein sequence ID" value="MBB2494661.1"/>
    <property type="molecule type" value="Genomic_DNA"/>
</dbReference>
<keyword evidence="2" id="KW-1185">Reference proteome</keyword>
<protein>
    <submittedName>
        <fullName evidence="1">Uncharacterized protein</fullName>
    </submittedName>
</protein>
<evidence type="ECO:0000313" key="1">
    <source>
        <dbReference type="EMBL" id="MBB2494661.1"/>
    </source>
</evidence>
<dbReference type="RefSeq" id="WP_183088233.1">
    <property type="nucleotide sequence ID" value="NZ_JACJUD010000002.1"/>
</dbReference>
<reference evidence="1 2" key="1">
    <citation type="submission" date="2020-08" db="EMBL/GenBank/DDBJ databases">
        <authorList>
            <person name="Kim C.M."/>
        </authorList>
    </citation>
    <scope>NUCLEOTIDE SEQUENCE [LARGE SCALE GENOMIC DNA]</scope>
    <source>
        <strain evidence="1 2">UL070</strain>
    </source>
</reference>
<dbReference type="SUPFAM" id="SSF47598">
    <property type="entry name" value="Ribbon-helix-helix"/>
    <property type="match status" value="1"/>
</dbReference>
<dbReference type="GO" id="GO:0006355">
    <property type="term" value="P:regulation of DNA-templated transcription"/>
    <property type="evidence" value="ECO:0007669"/>
    <property type="project" value="InterPro"/>
</dbReference>
<comment type="caution">
    <text evidence="1">The sequence shown here is derived from an EMBL/GenBank/DDBJ whole genome shotgun (WGS) entry which is preliminary data.</text>
</comment>